<evidence type="ECO:0000313" key="3">
    <source>
        <dbReference type="Proteomes" id="UP001565200"/>
    </source>
</evidence>
<sequence length="290" mass="32811">MKRVVIYSLFMALSFLPAIAGRTATVSVEYIYHIPENMSPTEAREIAFQRAQIQAIADEFGTTVTQTTSVTIDTSNEETTSEFLSIGGSDLKGEWVETIGEPVYEYITDGDALAVRVKAKGRIRELKDFRIPFDVKILRNGIEDSHESDNFLSGDDMFMSFNASAPGYLSIYLIDANRQAFCLLPYSQQENGLFQVKGNKKYLFFHPDYSADIEKMVVDQLTLDTSVERERNKIVVLFSPNKFYKAADSATSADVPRNLGYDDFKKWLVNLKKRDVDLSVTEKSIVICRH</sequence>
<keyword evidence="3" id="KW-1185">Reference proteome</keyword>
<reference evidence="2 3" key="1">
    <citation type="submission" date="2024-03" db="EMBL/GenBank/DDBJ databases">
        <title>Mouse gut bacterial collection (mGBC) of GemPharmatech.</title>
        <authorList>
            <person name="He Y."/>
            <person name="Dong L."/>
            <person name="Wu D."/>
            <person name="Gao X."/>
            <person name="Lin Z."/>
        </authorList>
    </citation>
    <scope>NUCLEOTIDE SEQUENCE [LARGE SCALE GENOMIC DNA]</scope>
    <source>
        <strain evidence="2 3">54-13</strain>
    </source>
</reference>
<dbReference type="EMBL" id="JBCLPP010000034">
    <property type="protein sequence ID" value="MEY8246136.1"/>
    <property type="molecule type" value="Genomic_DNA"/>
</dbReference>
<evidence type="ECO:0000256" key="1">
    <source>
        <dbReference type="SAM" id="SignalP"/>
    </source>
</evidence>
<comment type="caution">
    <text evidence="2">The sequence shown here is derived from an EMBL/GenBank/DDBJ whole genome shotgun (WGS) entry which is preliminary data.</text>
</comment>
<feature type="chain" id="PRO_5045296365" evidence="1">
    <location>
        <begin position="21"/>
        <end position="290"/>
    </location>
</feature>
<accession>A0ABV4CZ94</accession>
<feature type="signal peptide" evidence="1">
    <location>
        <begin position="1"/>
        <end position="20"/>
    </location>
</feature>
<evidence type="ECO:0000313" key="2">
    <source>
        <dbReference type="EMBL" id="MEY8246136.1"/>
    </source>
</evidence>
<dbReference type="RefSeq" id="WP_369863696.1">
    <property type="nucleotide sequence ID" value="NZ_JBCLPP010000034.1"/>
</dbReference>
<protein>
    <submittedName>
        <fullName evidence="2">DUF4384 domain-containing protein</fullName>
    </submittedName>
</protein>
<proteinExistence type="predicted"/>
<name>A0ABV4CZ94_9BACT</name>
<gene>
    <name evidence="2" type="ORF">AAK873_10985</name>
</gene>
<dbReference type="Proteomes" id="UP001565200">
    <property type="component" value="Unassembled WGS sequence"/>
</dbReference>
<keyword evidence="1" id="KW-0732">Signal</keyword>
<organism evidence="2 3">
    <name type="scientific">Heminiphilus faecis</name>
    <dbReference type="NCBI Taxonomy" id="2601703"/>
    <lineage>
        <taxon>Bacteria</taxon>
        <taxon>Pseudomonadati</taxon>
        <taxon>Bacteroidota</taxon>
        <taxon>Bacteroidia</taxon>
        <taxon>Bacteroidales</taxon>
        <taxon>Muribaculaceae</taxon>
        <taxon>Heminiphilus</taxon>
    </lineage>
</organism>